<comment type="caution">
    <text evidence="2">The sequence shown here is derived from an EMBL/GenBank/DDBJ whole genome shotgun (WGS) entry which is preliminary data.</text>
</comment>
<dbReference type="Proteomes" id="UP000230233">
    <property type="component" value="Chromosome II"/>
</dbReference>
<keyword evidence="1" id="KW-0808">Transferase</keyword>
<dbReference type="InterPro" id="IPR036901">
    <property type="entry name" value="Asp/Orn_carbamoylTrfase_sf"/>
</dbReference>
<name>A0A2G5UY47_9PELO</name>
<dbReference type="Gene3D" id="3.40.50.1370">
    <property type="entry name" value="Aspartate/ornithine carbamoyltransferase"/>
    <property type="match status" value="1"/>
</dbReference>
<reference evidence="3" key="1">
    <citation type="submission" date="2017-10" db="EMBL/GenBank/DDBJ databases">
        <title>Rapid genome shrinkage in a self-fertile nematode reveals novel sperm competition proteins.</title>
        <authorList>
            <person name="Yin D."/>
            <person name="Schwarz E.M."/>
            <person name="Thomas C.G."/>
            <person name="Felde R.L."/>
            <person name="Korf I.F."/>
            <person name="Cutter A.D."/>
            <person name="Schartner C.M."/>
            <person name="Ralston E.J."/>
            <person name="Meyer B.J."/>
            <person name="Haag E.S."/>
        </authorList>
    </citation>
    <scope>NUCLEOTIDE SEQUENCE [LARGE SCALE GENOMIC DNA]</scope>
    <source>
        <strain evidence="3">JU1422</strain>
    </source>
</reference>
<dbReference type="SUPFAM" id="SSF51338">
    <property type="entry name" value="Composite domain of metallo-dependent hydrolases"/>
    <property type="match status" value="1"/>
</dbReference>
<proteinExistence type="predicted"/>
<dbReference type="GO" id="GO:0016597">
    <property type="term" value="F:amino acid binding"/>
    <property type="evidence" value="ECO:0007669"/>
    <property type="project" value="InterPro"/>
</dbReference>
<sequence>MGEEWTIPENGGQSKAGWTPFAGRKVYGKVHNVVIRREEAFVDERIVATPSFGKNVRLYPHSTSSAHLDHDDELAPTLEPVSENSFDEQSPLHTPPRAHSPIAFPGEFLAKNCISVKNLHKGQINRIFELADRYKHDVEKSHPLPHILQGKLQKTRIEKVKGSYIINLKLLNEAARDMDEELQRNLQVPARSLPTAMHPLPRVDEIAVELDHDERAAYSRQTDGMFIRMSQY</sequence>
<dbReference type="STRING" id="1611254.A0A2G5UY47"/>
<dbReference type="EMBL" id="PDUG01000002">
    <property type="protein sequence ID" value="PIC44418.1"/>
    <property type="molecule type" value="Genomic_DNA"/>
</dbReference>
<dbReference type="AlphaFoldDB" id="A0A2G5UY47"/>
<dbReference type="Gene3D" id="3.20.20.140">
    <property type="entry name" value="Metal-dependent hydrolases"/>
    <property type="match status" value="1"/>
</dbReference>
<protein>
    <submittedName>
        <fullName evidence="2">Uncharacterized protein</fullName>
    </submittedName>
</protein>
<evidence type="ECO:0000313" key="2">
    <source>
        <dbReference type="EMBL" id="PIC44418.1"/>
    </source>
</evidence>
<organism evidence="2 3">
    <name type="scientific">Caenorhabditis nigoni</name>
    <dbReference type="NCBI Taxonomy" id="1611254"/>
    <lineage>
        <taxon>Eukaryota</taxon>
        <taxon>Metazoa</taxon>
        <taxon>Ecdysozoa</taxon>
        <taxon>Nematoda</taxon>
        <taxon>Chromadorea</taxon>
        <taxon>Rhabditida</taxon>
        <taxon>Rhabditina</taxon>
        <taxon>Rhabditomorpha</taxon>
        <taxon>Rhabditoidea</taxon>
        <taxon>Rhabditidae</taxon>
        <taxon>Peloderinae</taxon>
        <taxon>Caenorhabditis</taxon>
    </lineage>
</organism>
<dbReference type="InterPro" id="IPR011059">
    <property type="entry name" value="Metal-dep_hydrolase_composite"/>
</dbReference>
<keyword evidence="3" id="KW-1185">Reference proteome</keyword>
<evidence type="ECO:0000313" key="3">
    <source>
        <dbReference type="Proteomes" id="UP000230233"/>
    </source>
</evidence>
<evidence type="ECO:0000256" key="1">
    <source>
        <dbReference type="ARBA" id="ARBA00022679"/>
    </source>
</evidence>
<dbReference type="SUPFAM" id="SSF53671">
    <property type="entry name" value="Aspartate/ornithine carbamoyltransferase"/>
    <property type="match status" value="1"/>
</dbReference>
<dbReference type="GO" id="GO:0016810">
    <property type="term" value="F:hydrolase activity, acting on carbon-nitrogen (but not peptide) bonds"/>
    <property type="evidence" value="ECO:0007669"/>
    <property type="project" value="InterPro"/>
</dbReference>
<accession>A0A2G5UY47</accession>
<dbReference type="GO" id="GO:0006520">
    <property type="term" value="P:amino acid metabolic process"/>
    <property type="evidence" value="ECO:0007669"/>
    <property type="project" value="InterPro"/>
</dbReference>
<dbReference type="GO" id="GO:0016743">
    <property type="term" value="F:carboxyl- or carbamoyltransferase activity"/>
    <property type="evidence" value="ECO:0007669"/>
    <property type="project" value="InterPro"/>
</dbReference>
<dbReference type="OrthoDB" id="5828124at2759"/>
<gene>
    <name evidence="2" type="primary">Cnig_chr_II.g4789</name>
    <name evidence="2" type="ORF">B9Z55_004789</name>
</gene>